<dbReference type="AlphaFoldDB" id="A0A550C2D2"/>
<name>A0A550C2D2_9AGAR</name>
<comment type="caution">
    <text evidence="2">The sequence shown here is derived from an EMBL/GenBank/DDBJ whole genome shotgun (WGS) entry which is preliminary data.</text>
</comment>
<keyword evidence="3" id="KW-1185">Reference proteome</keyword>
<evidence type="ECO:0000256" key="1">
    <source>
        <dbReference type="SAM" id="MobiDB-lite"/>
    </source>
</evidence>
<reference evidence="2 3" key="1">
    <citation type="journal article" date="2019" name="New Phytol.">
        <title>Comparative genomics reveals unique wood-decay strategies and fruiting body development in the Schizophyllaceae.</title>
        <authorList>
            <person name="Almasi E."/>
            <person name="Sahu N."/>
            <person name="Krizsan K."/>
            <person name="Balint B."/>
            <person name="Kovacs G.M."/>
            <person name="Kiss B."/>
            <person name="Cseklye J."/>
            <person name="Drula E."/>
            <person name="Henrissat B."/>
            <person name="Nagy I."/>
            <person name="Chovatia M."/>
            <person name="Adam C."/>
            <person name="LaButti K."/>
            <person name="Lipzen A."/>
            <person name="Riley R."/>
            <person name="Grigoriev I.V."/>
            <person name="Nagy L.G."/>
        </authorList>
    </citation>
    <scope>NUCLEOTIDE SEQUENCE [LARGE SCALE GENOMIC DNA]</scope>
    <source>
        <strain evidence="2 3">NL-1724</strain>
    </source>
</reference>
<evidence type="ECO:0000313" key="2">
    <source>
        <dbReference type="EMBL" id="TRM58961.1"/>
    </source>
</evidence>
<protein>
    <submittedName>
        <fullName evidence="2">Uncharacterized protein</fullName>
    </submittedName>
</protein>
<dbReference type="Proteomes" id="UP000320762">
    <property type="component" value="Unassembled WGS sequence"/>
</dbReference>
<feature type="compositionally biased region" description="Basic and acidic residues" evidence="1">
    <location>
        <begin position="28"/>
        <end position="41"/>
    </location>
</feature>
<feature type="region of interest" description="Disordered" evidence="1">
    <location>
        <begin position="1"/>
        <end position="55"/>
    </location>
</feature>
<organism evidence="2 3">
    <name type="scientific">Schizophyllum amplum</name>
    <dbReference type="NCBI Taxonomy" id="97359"/>
    <lineage>
        <taxon>Eukaryota</taxon>
        <taxon>Fungi</taxon>
        <taxon>Dikarya</taxon>
        <taxon>Basidiomycota</taxon>
        <taxon>Agaricomycotina</taxon>
        <taxon>Agaricomycetes</taxon>
        <taxon>Agaricomycetidae</taxon>
        <taxon>Agaricales</taxon>
        <taxon>Schizophyllaceae</taxon>
        <taxon>Schizophyllum</taxon>
    </lineage>
</organism>
<proteinExistence type="predicted"/>
<sequence>MPVGTVRFADMPWPVHAVETEDEDDGEGDMKHGESRPDDAWTIRPQGTPAGWGGHAVRSEDVTEAAVEQFMRSAAEYAAPTSTDKVASDHALRDRVRRGLLRWHPDKLVSVLKRVDPEDSEAVERAARIVFSALQGMNAKMGA</sequence>
<evidence type="ECO:0000313" key="3">
    <source>
        <dbReference type="Proteomes" id="UP000320762"/>
    </source>
</evidence>
<dbReference type="EMBL" id="VDMD01000032">
    <property type="protein sequence ID" value="TRM58961.1"/>
    <property type="molecule type" value="Genomic_DNA"/>
</dbReference>
<accession>A0A550C2D2</accession>
<dbReference type="STRING" id="97359.A0A550C2D2"/>
<dbReference type="OrthoDB" id="3241983at2759"/>
<gene>
    <name evidence="2" type="ORF">BD626DRAFT_510258</name>
</gene>